<name>A0A5C7J6V0_9BACT</name>
<reference evidence="1 2" key="1">
    <citation type="submission" date="2018-09" db="EMBL/GenBank/DDBJ databases">
        <title>Metagenome Assembled Genomes from an Advanced Water Purification Facility.</title>
        <authorList>
            <person name="Stamps B.W."/>
            <person name="Spear J.R."/>
        </authorList>
    </citation>
    <scope>NUCLEOTIDE SEQUENCE [LARGE SCALE GENOMIC DNA]</scope>
    <source>
        <strain evidence="1">Bin_63_2</strain>
    </source>
</reference>
<dbReference type="EMBL" id="SSDS01000051">
    <property type="protein sequence ID" value="TXG77189.1"/>
    <property type="molecule type" value="Genomic_DNA"/>
</dbReference>
<evidence type="ECO:0000313" key="2">
    <source>
        <dbReference type="Proteomes" id="UP000321026"/>
    </source>
</evidence>
<organism evidence="1 2">
    <name type="scientific">Candidatus Dojkabacteria bacterium</name>
    <dbReference type="NCBI Taxonomy" id="2099670"/>
    <lineage>
        <taxon>Bacteria</taxon>
        <taxon>Candidatus Dojkabacteria</taxon>
    </lineage>
</organism>
<gene>
    <name evidence="1" type="ORF">E6Q11_03150</name>
</gene>
<comment type="caution">
    <text evidence="1">The sequence shown here is derived from an EMBL/GenBank/DDBJ whole genome shotgun (WGS) entry which is preliminary data.</text>
</comment>
<proteinExistence type="predicted"/>
<sequence>MPPSINQASVVANRSGIASAATALSANENRRKLIIQNLGTNPLFVKFGAGASTTSFDLILKVAGGADDGTGGFYESDNVVYTGIVTIAGTTPRYTATEI</sequence>
<evidence type="ECO:0000313" key="1">
    <source>
        <dbReference type="EMBL" id="TXG77189.1"/>
    </source>
</evidence>
<accession>A0A5C7J6V0</accession>
<dbReference type="Proteomes" id="UP000321026">
    <property type="component" value="Unassembled WGS sequence"/>
</dbReference>
<dbReference type="AlphaFoldDB" id="A0A5C7J6V0"/>
<protein>
    <submittedName>
        <fullName evidence="1">Uncharacterized protein</fullName>
    </submittedName>
</protein>